<evidence type="ECO:0000259" key="7">
    <source>
        <dbReference type="Pfam" id="PF03168"/>
    </source>
</evidence>
<keyword evidence="9" id="KW-1185">Reference proteome</keyword>
<comment type="caution">
    <text evidence="8">The sequence shown here is derived from an EMBL/GenBank/DDBJ whole genome shotgun (WGS) entry which is preliminary data.</text>
</comment>
<feature type="transmembrane region" description="Helical" evidence="6">
    <location>
        <begin position="42"/>
        <end position="64"/>
    </location>
</feature>
<name>A0AAD3XZV0_NEPGR</name>
<dbReference type="Pfam" id="PF03168">
    <property type="entry name" value="LEA_2"/>
    <property type="match status" value="1"/>
</dbReference>
<keyword evidence="3 6" id="KW-1133">Transmembrane helix</keyword>
<dbReference type="GO" id="GO:0005886">
    <property type="term" value="C:plasma membrane"/>
    <property type="evidence" value="ECO:0007669"/>
    <property type="project" value="TreeGrafter"/>
</dbReference>
<dbReference type="GO" id="GO:0098542">
    <property type="term" value="P:defense response to other organism"/>
    <property type="evidence" value="ECO:0007669"/>
    <property type="project" value="InterPro"/>
</dbReference>
<reference evidence="8" key="1">
    <citation type="submission" date="2023-05" db="EMBL/GenBank/DDBJ databases">
        <title>Nepenthes gracilis genome sequencing.</title>
        <authorList>
            <person name="Fukushima K."/>
        </authorList>
    </citation>
    <scope>NUCLEOTIDE SEQUENCE</scope>
    <source>
        <strain evidence="8">SING2019-196</strain>
    </source>
</reference>
<evidence type="ECO:0000256" key="3">
    <source>
        <dbReference type="ARBA" id="ARBA00022989"/>
    </source>
</evidence>
<accession>A0AAD3XZV0</accession>
<dbReference type="AlphaFoldDB" id="A0AAD3XZV0"/>
<evidence type="ECO:0000313" key="8">
    <source>
        <dbReference type="EMBL" id="GMH22394.1"/>
    </source>
</evidence>
<comment type="subcellular location">
    <subcellularLocation>
        <location evidence="1">Membrane</location>
        <topology evidence="1">Single-pass membrane protein</topology>
    </subcellularLocation>
</comment>
<protein>
    <recommendedName>
        <fullName evidence="7">Late embryogenesis abundant protein LEA-2 subgroup domain-containing protein</fullName>
    </recommendedName>
</protein>
<dbReference type="PANTHER" id="PTHR31415">
    <property type="entry name" value="OS05G0367900 PROTEIN"/>
    <property type="match status" value="1"/>
</dbReference>
<feature type="region of interest" description="Disordered" evidence="5">
    <location>
        <begin position="1"/>
        <end position="33"/>
    </location>
</feature>
<evidence type="ECO:0000256" key="6">
    <source>
        <dbReference type="SAM" id="Phobius"/>
    </source>
</evidence>
<keyword evidence="2 6" id="KW-0812">Transmembrane</keyword>
<organism evidence="8 9">
    <name type="scientific">Nepenthes gracilis</name>
    <name type="common">Slender pitcher plant</name>
    <dbReference type="NCBI Taxonomy" id="150966"/>
    <lineage>
        <taxon>Eukaryota</taxon>
        <taxon>Viridiplantae</taxon>
        <taxon>Streptophyta</taxon>
        <taxon>Embryophyta</taxon>
        <taxon>Tracheophyta</taxon>
        <taxon>Spermatophyta</taxon>
        <taxon>Magnoliopsida</taxon>
        <taxon>eudicotyledons</taxon>
        <taxon>Gunneridae</taxon>
        <taxon>Pentapetalae</taxon>
        <taxon>Caryophyllales</taxon>
        <taxon>Nepenthaceae</taxon>
        <taxon>Nepenthes</taxon>
    </lineage>
</organism>
<sequence>MEGELQPQEETHYQHHKMTGDRHPDHHQIQNGARYRSRKHRILAFLTIFLLLAGTAALIAYLIYHPEKPKFTVVSAAVYTLNTTARPFIETTMQFTLLTRNPNRRVSLSYDRLSATVYYRNQAITPPMELPPLHQDRKSTVALSPVVGGEMVPVSAEVMEGVAADEQRGVMGLRLVLMGRMRFKAEAITTGHFGVFVTCDMSVGLKKGYFGQVTLFGSPRCSVDI</sequence>
<dbReference type="Proteomes" id="UP001279734">
    <property type="component" value="Unassembled WGS sequence"/>
</dbReference>
<dbReference type="InterPro" id="IPR004864">
    <property type="entry name" value="LEA_2"/>
</dbReference>
<dbReference type="EMBL" id="BSYO01000024">
    <property type="protein sequence ID" value="GMH22394.1"/>
    <property type="molecule type" value="Genomic_DNA"/>
</dbReference>
<evidence type="ECO:0000256" key="2">
    <source>
        <dbReference type="ARBA" id="ARBA00022692"/>
    </source>
</evidence>
<evidence type="ECO:0000313" key="9">
    <source>
        <dbReference type="Proteomes" id="UP001279734"/>
    </source>
</evidence>
<keyword evidence="4 6" id="KW-0472">Membrane</keyword>
<evidence type="ECO:0000256" key="1">
    <source>
        <dbReference type="ARBA" id="ARBA00004167"/>
    </source>
</evidence>
<dbReference type="PANTHER" id="PTHR31415:SF9">
    <property type="entry name" value="OS05G0367900 PROTEIN"/>
    <property type="match status" value="1"/>
</dbReference>
<feature type="compositionally biased region" description="Basic and acidic residues" evidence="5">
    <location>
        <begin position="9"/>
        <end position="28"/>
    </location>
</feature>
<gene>
    <name evidence="8" type="ORF">Nepgr_024237</name>
</gene>
<dbReference type="GO" id="GO:0009506">
    <property type="term" value="C:plasmodesma"/>
    <property type="evidence" value="ECO:0007669"/>
    <property type="project" value="TreeGrafter"/>
</dbReference>
<evidence type="ECO:0000256" key="4">
    <source>
        <dbReference type="ARBA" id="ARBA00023136"/>
    </source>
</evidence>
<feature type="domain" description="Late embryogenesis abundant protein LEA-2 subgroup" evidence="7">
    <location>
        <begin position="97"/>
        <end position="196"/>
    </location>
</feature>
<proteinExistence type="predicted"/>
<dbReference type="InterPro" id="IPR044839">
    <property type="entry name" value="NDR1-like"/>
</dbReference>
<evidence type="ECO:0000256" key="5">
    <source>
        <dbReference type="SAM" id="MobiDB-lite"/>
    </source>
</evidence>